<comment type="similarity">
    <text evidence="1">Belongs to the SKP1 family.</text>
</comment>
<evidence type="ECO:0000313" key="5">
    <source>
        <dbReference type="EMBL" id="CAJ0579752.1"/>
    </source>
</evidence>
<dbReference type="Pfam" id="PF03931">
    <property type="entry name" value="Skp1_POZ"/>
    <property type="match status" value="1"/>
</dbReference>
<feature type="domain" description="SKP1 component POZ" evidence="4">
    <location>
        <begin position="2"/>
        <end position="63"/>
    </location>
</feature>
<dbReference type="Proteomes" id="UP001177023">
    <property type="component" value="Unassembled WGS sequence"/>
</dbReference>
<feature type="compositionally biased region" description="Basic and acidic residues" evidence="3">
    <location>
        <begin position="62"/>
        <end position="80"/>
    </location>
</feature>
<dbReference type="InterPro" id="IPR016073">
    <property type="entry name" value="Skp1_comp_POZ"/>
</dbReference>
<comment type="caution">
    <text evidence="5">The sequence shown here is derived from an EMBL/GenBank/DDBJ whole genome shotgun (WGS) entry which is preliminary data.</text>
</comment>
<protein>
    <recommendedName>
        <fullName evidence="4">SKP1 component POZ domain-containing protein</fullName>
    </recommendedName>
</protein>
<organism evidence="5 6">
    <name type="scientific">Mesorhabditis spiculigera</name>
    <dbReference type="NCBI Taxonomy" id="96644"/>
    <lineage>
        <taxon>Eukaryota</taxon>
        <taxon>Metazoa</taxon>
        <taxon>Ecdysozoa</taxon>
        <taxon>Nematoda</taxon>
        <taxon>Chromadorea</taxon>
        <taxon>Rhabditida</taxon>
        <taxon>Rhabditina</taxon>
        <taxon>Rhabditomorpha</taxon>
        <taxon>Rhabditoidea</taxon>
        <taxon>Rhabditidae</taxon>
        <taxon>Mesorhabditinae</taxon>
        <taxon>Mesorhabditis</taxon>
    </lineage>
</organism>
<evidence type="ECO:0000256" key="3">
    <source>
        <dbReference type="SAM" id="MobiDB-lite"/>
    </source>
</evidence>
<evidence type="ECO:0000259" key="4">
    <source>
        <dbReference type="Pfam" id="PF03931"/>
    </source>
</evidence>
<accession>A0AA36G5A1</accession>
<gene>
    <name evidence="5" type="ORF">MSPICULIGERA_LOCUS17958</name>
</gene>
<dbReference type="InterPro" id="IPR036296">
    <property type="entry name" value="SKP1-like_dim_sf"/>
</dbReference>
<dbReference type="InterPro" id="IPR011333">
    <property type="entry name" value="SKP1/BTB/POZ_sf"/>
</dbReference>
<name>A0AA36G5A1_9BILA</name>
<evidence type="ECO:0000256" key="1">
    <source>
        <dbReference type="ARBA" id="ARBA00009993"/>
    </source>
</evidence>
<dbReference type="EMBL" id="CATQJA010002657">
    <property type="protein sequence ID" value="CAJ0579752.1"/>
    <property type="molecule type" value="Genomic_DNA"/>
</dbReference>
<dbReference type="SUPFAM" id="SSF54695">
    <property type="entry name" value="POZ domain"/>
    <property type="match status" value="1"/>
</dbReference>
<proteinExistence type="inferred from homology"/>
<keyword evidence="2" id="KW-0833">Ubl conjugation pathway</keyword>
<dbReference type="FunFam" id="3.30.710.10:FF:000124">
    <property type="entry name" value="Protein CBG09126"/>
    <property type="match status" value="1"/>
</dbReference>
<dbReference type="GO" id="GO:0006511">
    <property type="term" value="P:ubiquitin-dependent protein catabolic process"/>
    <property type="evidence" value="ECO:0007669"/>
    <property type="project" value="InterPro"/>
</dbReference>
<feature type="non-terminal residue" evidence="5">
    <location>
        <position position="1"/>
    </location>
</feature>
<dbReference type="Gene3D" id="3.30.710.10">
    <property type="entry name" value="Potassium Channel Kv1.1, Chain A"/>
    <property type="match status" value="1"/>
</dbReference>
<evidence type="ECO:0000256" key="2">
    <source>
        <dbReference type="ARBA" id="ARBA00022786"/>
    </source>
</evidence>
<reference evidence="5" key="1">
    <citation type="submission" date="2023-06" db="EMBL/GenBank/DDBJ databases">
        <authorList>
            <person name="Delattre M."/>
        </authorList>
    </citation>
    <scope>NUCLEOTIDE SEQUENCE</scope>
    <source>
        <strain evidence="5">AF72</strain>
    </source>
</reference>
<dbReference type="InterPro" id="IPR016897">
    <property type="entry name" value="SKP1"/>
</dbReference>
<sequence length="141" mass="15569">MSLKLETSDGEIFTVPKQVIGQSGLVSTLLADADVGEDGVIPLPNVAAPIMRKVLIWCSKHKDDPKKEETEEDNKPKEKGPVAIPAWDTEFFKVDNGVLFEIVLAANYLQIPRLVHLGCGIISNKLRGKTSEEIKREFTIV</sequence>
<dbReference type="SMART" id="SM00512">
    <property type="entry name" value="Skp1"/>
    <property type="match status" value="1"/>
</dbReference>
<feature type="region of interest" description="Disordered" evidence="3">
    <location>
        <begin position="62"/>
        <end position="81"/>
    </location>
</feature>
<dbReference type="AlphaFoldDB" id="A0AA36G5A1"/>
<dbReference type="PIRSF" id="PIRSF028729">
    <property type="entry name" value="E3_ubiquit_lig_SCF_Skp"/>
    <property type="match status" value="1"/>
</dbReference>
<evidence type="ECO:0000313" key="6">
    <source>
        <dbReference type="Proteomes" id="UP001177023"/>
    </source>
</evidence>
<dbReference type="SUPFAM" id="SSF81382">
    <property type="entry name" value="Skp1 dimerisation domain-like"/>
    <property type="match status" value="1"/>
</dbReference>
<dbReference type="CDD" id="cd18322">
    <property type="entry name" value="BTB_POZ_SKP1"/>
    <property type="match status" value="1"/>
</dbReference>
<dbReference type="InterPro" id="IPR001232">
    <property type="entry name" value="SKP1-like"/>
</dbReference>
<dbReference type="PANTHER" id="PTHR11165">
    <property type="entry name" value="SKP1"/>
    <property type="match status" value="1"/>
</dbReference>
<keyword evidence="6" id="KW-1185">Reference proteome</keyword>